<accession>A0A0A0B5V1</accession>
<evidence type="ECO:0000259" key="2">
    <source>
        <dbReference type="Pfam" id="PF22570"/>
    </source>
</evidence>
<sequence>MNRRPLPQSLLGVLVVAIGVAALLDQLDVVDVSLGELVSTWWPLAVVAVGVAALATVPRAWVGPAGLIAVGVLLQLGRLGLLDVSFWGLIWPIAIILVGVSLITRLGTPGSDDAVVNSAVIWWGSERRSTSRTFQGGSLTAIMGGIDLDLRQADIVGRAEIAVFALWGGVEIKVPTTWRVTVTGLPVLGSWENKTTPPLDPDAPELLVHVTTIMGGAEIRSGVLLSKD</sequence>
<gene>
    <name evidence="3" type="ORF">Q760_06940</name>
</gene>
<dbReference type="Pfam" id="PF22570">
    <property type="entry name" value="LiaF-TM"/>
    <property type="match status" value="1"/>
</dbReference>
<evidence type="ECO:0000313" key="4">
    <source>
        <dbReference type="Proteomes" id="UP000029833"/>
    </source>
</evidence>
<keyword evidence="1" id="KW-0472">Membrane</keyword>
<dbReference type="InterPro" id="IPR054331">
    <property type="entry name" value="LiaF_TM"/>
</dbReference>
<keyword evidence="4" id="KW-1185">Reference proteome</keyword>
<dbReference type="PANTHER" id="PTHR40763:SF5">
    <property type="entry name" value="MEMBRANE PROTEIN"/>
    <property type="match status" value="1"/>
</dbReference>
<organism evidence="3 4">
    <name type="scientific">Cellulomonas cellasea DSM 20118</name>
    <dbReference type="NCBI Taxonomy" id="1408250"/>
    <lineage>
        <taxon>Bacteria</taxon>
        <taxon>Bacillati</taxon>
        <taxon>Actinomycetota</taxon>
        <taxon>Actinomycetes</taxon>
        <taxon>Micrococcales</taxon>
        <taxon>Cellulomonadaceae</taxon>
        <taxon>Cellulomonas</taxon>
    </lineage>
</organism>
<keyword evidence="1" id="KW-0812">Transmembrane</keyword>
<dbReference type="OrthoDB" id="3636235at2"/>
<comment type="caution">
    <text evidence="3">The sequence shown here is derived from an EMBL/GenBank/DDBJ whole genome shotgun (WGS) entry which is preliminary data.</text>
</comment>
<keyword evidence="1" id="KW-1133">Transmembrane helix</keyword>
<evidence type="ECO:0000313" key="3">
    <source>
        <dbReference type="EMBL" id="KGM00661.1"/>
    </source>
</evidence>
<dbReference type="EMBL" id="AXNT01000180">
    <property type="protein sequence ID" value="KGM00661.1"/>
    <property type="molecule type" value="Genomic_DNA"/>
</dbReference>
<name>A0A0A0B5V1_9CELL</name>
<feature type="domain" description="LiaF transmembrane" evidence="2">
    <location>
        <begin position="10"/>
        <end position="105"/>
    </location>
</feature>
<dbReference type="AlphaFoldDB" id="A0A0A0B5V1"/>
<dbReference type="PANTHER" id="PTHR40763">
    <property type="entry name" value="MEMBRANE PROTEIN-RELATED"/>
    <property type="match status" value="1"/>
</dbReference>
<proteinExistence type="predicted"/>
<reference evidence="3 4" key="1">
    <citation type="submission" date="2013-10" db="EMBL/GenBank/DDBJ databases">
        <authorList>
            <person name="Wang G."/>
            <person name="Zhuang W."/>
        </authorList>
    </citation>
    <scope>NUCLEOTIDE SEQUENCE [LARGE SCALE GENOMIC DNA]</scope>
    <source>
        <strain evidence="3 4">DSM 20118</strain>
    </source>
</reference>
<dbReference type="RefSeq" id="WP_034634811.1">
    <property type="nucleotide sequence ID" value="NZ_AXNT01000180.1"/>
</dbReference>
<dbReference type="STRING" id="1408250.Q760_06940"/>
<feature type="transmembrane region" description="Helical" evidence="1">
    <location>
        <begin position="86"/>
        <end position="107"/>
    </location>
</feature>
<dbReference type="Proteomes" id="UP000029833">
    <property type="component" value="Unassembled WGS sequence"/>
</dbReference>
<evidence type="ECO:0000256" key="1">
    <source>
        <dbReference type="SAM" id="Phobius"/>
    </source>
</evidence>
<protein>
    <recommendedName>
        <fullName evidence="2">LiaF transmembrane domain-containing protein</fullName>
    </recommendedName>
</protein>
<feature type="transmembrane region" description="Helical" evidence="1">
    <location>
        <begin position="42"/>
        <end position="74"/>
    </location>
</feature>